<accession>A0AAN9MMB6</accession>
<organism evidence="1 2">
    <name type="scientific">Phaseolus coccineus</name>
    <name type="common">Scarlet runner bean</name>
    <name type="synonym">Phaseolus multiflorus</name>
    <dbReference type="NCBI Taxonomy" id="3886"/>
    <lineage>
        <taxon>Eukaryota</taxon>
        <taxon>Viridiplantae</taxon>
        <taxon>Streptophyta</taxon>
        <taxon>Embryophyta</taxon>
        <taxon>Tracheophyta</taxon>
        <taxon>Spermatophyta</taxon>
        <taxon>Magnoliopsida</taxon>
        <taxon>eudicotyledons</taxon>
        <taxon>Gunneridae</taxon>
        <taxon>Pentapetalae</taxon>
        <taxon>rosids</taxon>
        <taxon>fabids</taxon>
        <taxon>Fabales</taxon>
        <taxon>Fabaceae</taxon>
        <taxon>Papilionoideae</taxon>
        <taxon>50 kb inversion clade</taxon>
        <taxon>NPAAA clade</taxon>
        <taxon>indigoferoid/millettioid clade</taxon>
        <taxon>Phaseoleae</taxon>
        <taxon>Phaseolus</taxon>
    </lineage>
</organism>
<dbReference type="EMBL" id="JAYMYR010000006">
    <property type="protein sequence ID" value="KAK7356546.1"/>
    <property type="molecule type" value="Genomic_DNA"/>
</dbReference>
<gene>
    <name evidence="1" type="ORF">VNO80_15820</name>
</gene>
<sequence>MLLPPFGISSKAYPFHLLTLASVVAFCCWSDIDWHAIPSLFIFTNLSRPPFTRVSSSTKTPHSVWRSDRESCTPLGLGGNPVRYVSLKNRSLSSVFHMEVVRAIWACERLQDQAPLAVEDIGWKYTAGSESCIILHQVFFLL</sequence>
<comment type="caution">
    <text evidence="1">The sequence shown here is derived from an EMBL/GenBank/DDBJ whole genome shotgun (WGS) entry which is preliminary data.</text>
</comment>
<reference evidence="1 2" key="1">
    <citation type="submission" date="2024-01" db="EMBL/GenBank/DDBJ databases">
        <title>The genomes of 5 underutilized Papilionoideae crops provide insights into root nodulation and disease resistanc.</title>
        <authorList>
            <person name="Jiang F."/>
        </authorList>
    </citation>
    <scope>NUCLEOTIDE SEQUENCE [LARGE SCALE GENOMIC DNA]</scope>
    <source>
        <strain evidence="1">JINMINGXINNONG_FW02</strain>
        <tissue evidence="1">Leaves</tissue>
    </source>
</reference>
<name>A0AAN9MMB6_PHACN</name>
<protein>
    <submittedName>
        <fullName evidence="1">Uncharacterized protein</fullName>
    </submittedName>
</protein>
<evidence type="ECO:0000313" key="1">
    <source>
        <dbReference type="EMBL" id="KAK7356546.1"/>
    </source>
</evidence>
<proteinExistence type="predicted"/>
<dbReference type="AlphaFoldDB" id="A0AAN9MMB6"/>
<evidence type="ECO:0000313" key="2">
    <source>
        <dbReference type="Proteomes" id="UP001374584"/>
    </source>
</evidence>
<keyword evidence="2" id="KW-1185">Reference proteome</keyword>
<dbReference type="Proteomes" id="UP001374584">
    <property type="component" value="Unassembled WGS sequence"/>
</dbReference>